<feature type="transmembrane region" description="Helical" evidence="6">
    <location>
        <begin position="389"/>
        <end position="411"/>
    </location>
</feature>
<dbReference type="Proteomes" id="UP000050949">
    <property type="component" value="Unassembled WGS sequence"/>
</dbReference>
<dbReference type="InterPro" id="IPR004477">
    <property type="entry name" value="ComEC_N"/>
</dbReference>
<dbReference type="EMBL" id="AZFW01000032">
    <property type="protein sequence ID" value="KRM28441.1"/>
    <property type="molecule type" value="Genomic_DNA"/>
</dbReference>
<keyword evidence="4 6" id="KW-1133">Transmembrane helix</keyword>
<dbReference type="RefSeq" id="WP_027827352.1">
    <property type="nucleotide sequence ID" value="NZ_AUEH01000001.1"/>
</dbReference>
<dbReference type="InterPro" id="IPR035681">
    <property type="entry name" value="ComA-like_MBL"/>
</dbReference>
<evidence type="ECO:0000259" key="7">
    <source>
        <dbReference type="SMART" id="SM00849"/>
    </source>
</evidence>
<dbReference type="GO" id="GO:0005886">
    <property type="term" value="C:plasma membrane"/>
    <property type="evidence" value="ECO:0007669"/>
    <property type="project" value="UniProtKB-SubCell"/>
</dbReference>
<comment type="subcellular location">
    <subcellularLocation>
        <location evidence="1">Cell membrane</location>
        <topology evidence="1">Multi-pass membrane protein</topology>
    </subcellularLocation>
</comment>
<protein>
    <submittedName>
        <fullName evidence="8">ComE operon protein 3</fullName>
    </submittedName>
</protein>
<feature type="transmembrane region" description="Helical" evidence="6">
    <location>
        <begin position="472"/>
        <end position="490"/>
    </location>
</feature>
<evidence type="ECO:0000313" key="9">
    <source>
        <dbReference type="Proteomes" id="UP000050949"/>
    </source>
</evidence>
<dbReference type="PANTHER" id="PTHR30619:SF7">
    <property type="entry name" value="BETA-LACTAMASE DOMAIN PROTEIN"/>
    <property type="match status" value="1"/>
</dbReference>
<dbReference type="InterPro" id="IPR001279">
    <property type="entry name" value="Metallo-B-lactamas"/>
</dbReference>
<feature type="transmembrane region" description="Helical" evidence="6">
    <location>
        <begin position="48"/>
        <end position="64"/>
    </location>
</feature>
<dbReference type="Pfam" id="PF00753">
    <property type="entry name" value="Lactamase_B"/>
    <property type="match status" value="1"/>
</dbReference>
<evidence type="ECO:0000256" key="6">
    <source>
        <dbReference type="SAM" id="Phobius"/>
    </source>
</evidence>
<evidence type="ECO:0000256" key="1">
    <source>
        <dbReference type="ARBA" id="ARBA00004651"/>
    </source>
</evidence>
<evidence type="ECO:0000256" key="3">
    <source>
        <dbReference type="ARBA" id="ARBA00022692"/>
    </source>
</evidence>
<evidence type="ECO:0000256" key="4">
    <source>
        <dbReference type="ARBA" id="ARBA00022989"/>
    </source>
</evidence>
<organism evidence="8 9">
    <name type="scientific">Schleiferilactobacillus harbinensis DSM 16991</name>
    <dbReference type="NCBI Taxonomy" id="1122147"/>
    <lineage>
        <taxon>Bacteria</taxon>
        <taxon>Bacillati</taxon>
        <taxon>Bacillota</taxon>
        <taxon>Bacilli</taxon>
        <taxon>Lactobacillales</taxon>
        <taxon>Lactobacillaceae</taxon>
        <taxon>Schleiferilactobacillus</taxon>
    </lineage>
</organism>
<dbReference type="eggNOG" id="COG0658">
    <property type="taxonomic scope" value="Bacteria"/>
</dbReference>
<accession>A0A0R1XKY2</accession>
<feature type="transmembrane region" description="Helical" evidence="6">
    <location>
        <begin position="337"/>
        <end position="356"/>
    </location>
</feature>
<evidence type="ECO:0000256" key="5">
    <source>
        <dbReference type="ARBA" id="ARBA00023136"/>
    </source>
</evidence>
<name>A0A0R1XKY2_9LACO</name>
<keyword evidence="5 6" id="KW-0472">Membrane</keyword>
<dbReference type="SMART" id="SM00849">
    <property type="entry name" value="Lactamase_B"/>
    <property type="match status" value="1"/>
</dbReference>
<dbReference type="SUPFAM" id="SSF56281">
    <property type="entry name" value="Metallo-hydrolase/oxidoreductase"/>
    <property type="match status" value="1"/>
</dbReference>
<dbReference type="PANTHER" id="PTHR30619">
    <property type="entry name" value="DNA INTERNALIZATION/COMPETENCE PROTEIN COMEC/REC2"/>
    <property type="match status" value="1"/>
</dbReference>
<gene>
    <name evidence="8" type="ORF">FC91_GL001905</name>
</gene>
<feature type="transmembrane region" description="Helical" evidence="6">
    <location>
        <begin position="448"/>
        <end position="465"/>
    </location>
</feature>
<dbReference type="PATRIC" id="fig|1122147.4.peg.1974"/>
<feature type="transmembrane region" description="Helical" evidence="6">
    <location>
        <begin position="12"/>
        <end position="42"/>
    </location>
</feature>
<evidence type="ECO:0000256" key="2">
    <source>
        <dbReference type="ARBA" id="ARBA00022475"/>
    </source>
</evidence>
<dbReference type="InterPro" id="IPR036866">
    <property type="entry name" value="RibonucZ/Hydroxyglut_hydro"/>
</dbReference>
<dbReference type="CDD" id="cd07731">
    <property type="entry name" value="ComA-like_MBL-fold"/>
    <property type="match status" value="1"/>
</dbReference>
<dbReference type="OrthoDB" id="9761531at2"/>
<dbReference type="Pfam" id="PF03772">
    <property type="entry name" value="Competence"/>
    <property type="match status" value="1"/>
</dbReference>
<dbReference type="AlphaFoldDB" id="A0A0R1XKY2"/>
<feature type="domain" description="Metallo-beta-lactamase" evidence="7">
    <location>
        <begin position="503"/>
        <end position="710"/>
    </location>
</feature>
<reference evidence="8 9" key="1">
    <citation type="journal article" date="2015" name="Genome Announc.">
        <title>Expanding the biotechnology potential of lactobacilli through comparative genomics of 213 strains and associated genera.</title>
        <authorList>
            <person name="Sun Z."/>
            <person name="Harris H.M."/>
            <person name="McCann A."/>
            <person name="Guo C."/>
            <person name="Argimon S."/>
            <person name="Zhang W."/>
            <person name="Yang X."/>
            <person name="Jeffery I.B."/>
            <person name="Cooney J.C."/>
            <person name="Kagawa T.F."/>
            <person name="Liu W."/>
            <person name="Song Y."/>
            <person name="Salvetti E."/>
            <person name="Wrobel A."/>
            <person name="Rasinkangas P."/>
            <person name="Parkhill J."/>
            <person name="Rea M.C."/>
            <person name="O'Sullivan O."/>
            <person name="Ritari J."/>
            <person name="Douillard F.P."/>
            <person name="Paul Ross R."/>
            <person name="Yang R."/>
            <person name="Briner A.E."/>
            <person name="Felis G.E."/>
            <person name="de Vos W.M."/>
            <person name="Barrangou R."/>
            <person name="Klaenhammer T.R."/>
            <person name="Caufield P.W."/>
            <person name="Cui Y."/>
            <person name="Zhang H."/>
            <person name="O'Toole P.W."/>
        </authorList>
    </citation>
    <scope>NUCLEOTIDE SEQUENCE [LARGE SCALE GENOMIC DNA]</scope>
    <source>
        <strain evidence="8 9">DSM 16991</strain>
    </source>
</reference>
<feature type="transmembrane region" description="Helical" evidence="6">
    <location>
        <begin position="274"/>
        <end position="292"/>
    </location>
</feature>
<proteinExistence type="predicted"/>
<dbReference type="Gene3D" id="3.60.15.10">
    <property type="entry name" value="Ribonuclease Z/Hydroxyacylglutathione hydrolase-like"/>
    <property type="match status" value="1"/>
</dbReference>
<dbReference type="PROSITE" id="PS51257">
    <property type="entry name" value="PROKAR_LIPOPROTEIN"/>
    <property type="match status" value="1"/>
</dbReference>
<dbReference type="InterPro" id="IPR052159">
    <property type="entry name" value="Competence_DNA_uptake"/>
</dbReference>
<sequence length="761" mass="83357">MTRVRWPAQLGLWSAVTVIGVACLVLTPHWLLSLALLGFGAVHCWRCGWRWLLIPLLAGVIWAGRYTQWQNLVQPPAASTEPVGVTLLILPSRLKINGDQVSGRAVDQRTGEAVWLSYRLTGAAEKQRLAAAATALTLTGQAAQGPLAAATNPGQFDFARFAAAQYHIGRQVTLAGGEWQLVNGSNNFIYVNQISEAIRLWVVRRVAGLPPHIQIYVRGLVLGGSSDTALAQTLRDTQTKLGIIHLWSLSGMQVLLLATALLVVAAWCRIPDEYARWLVFGALLLYGTLADWPTGVTRSVGMFALARLWPRRWALPTLDRLGLVLLIWLWWRPAGITQLGNLLSFLLSFCLFFAPVRFWQQSLVLNLVSMPVILAYQYTWSLLTLGLNIILIPVFNYLAFPVMLFVTLVTIGGWTGSWAGLESVLQAGDALLAQWASLTGGTIASRALPGWVFAGLLISTLVLAFDRPHWRWGLGAGVVLLGGVCCLRAWPLTDRVAFIDVGQGDSSLVVGRGNGPRVLIDTGGRVTFPRAAWQERHYAAGITFNVLPVLRYHGIQRLDAVFISHQDADHMGDLPGLLAAIPVRRVYVGAGMAANERLQQAVAQAPQPPIVTELQAGQQVRIRGMTFQAHHPHRPGTGTNEDSLVLTAQIHRWRFLWLGDLDKAGERTILKNPALAAEVIKLGHHGAATSTDHALLAALQPRLGIISAGRNNRYGHPAPATLHTLRQAGVPWLSTAEMGYIEYIGPLWGHDYWHTAMDWSK</sequence>
<keyword evidence="3 6" id="KW-0812">Transmembrane</keyword>
<keyword evidence="2" id="KW-1003">Cell membrane</keyword>
<evidence type="ECO:0000313" key="8">
    <source>
        <dbReference type="EMBL" id="KRM28441.1"/>
    </source>
</evidence>
<comment type="caution">
    <text evidence="8">The sequence shown here is derived from an EMBL/GenBank/DDBJ whole genome shotgun (WGS) entry which is preliminary data.</text>
</comment>
<dbReference type="eggNOG" id="COG2333">
    <property type="taxonomic scope" value="Bacteria"/>
</dbReference>
<feature type="transmembrane region" description="Helical" evidence="6">
    <location>
        <begin position="244"/>
        <end position="268"/>
    </location>
</feature>